<keyword evidence="1" id="KW-1133">Transmembrane helix</keyword>
<proteinExistence type="predicted"/>
<organism evidence="2 3">
    <name type="scientific">Mycobacterium kubicae</name>
    <dbReference type="NCBI Taxonomy" id="120959"/>
    <lineage>
        <taxon>Bacteria</taxon>
        <taxon>Bacillati</taxon>
        <taxon>Actinomycetota</taxon>
        <taxon>Actinomycetes</taxon>
        <taxon>Mycobacteriales</taxon>
        <taxon>Mycobacteriaceae</taxon>
        <taxon>Mycobacterium</taxon>
        <taxon>Mycobacterium simiae complex</taxon>
    </lineage>
</organism>
<keyword evidence="1" id="KW-0812">Transmembrane</keyword>
<evidence type="ECO:0000256" key="1">
    <source>
        <dbReference type="SAM" id="Phobius"/>
    </source>
</evidence>
<keyword evidence="1" id="KW-0472">Membrane</keyword>
<protein>
    <recommendedName>
        <fullName evidence="4">Transmembrane protein</fullName>
    </recommendedName>
</protein>
<feature type="transmembrane region" description="Helical" evidence="1">
    <location>
        <begin position="6"/>
        <end position="28"/>
    </location>
</feature>
<evidence type="ECO:0000313" key="2">
    <source>
        <dbReference type="EMBL" id="QPI38661.1"/>
    </source>
</evidence>
<dbReference type="Proteomes" id="UP000663583">
    <property type="component" value="Chromosome"/>
</dbReference>
<evidence type="ECO:0000313" key="3">
    <source>
        <dbReference type="Proteomes" id="UP000663583"/>
    </source>
</evidence>
<dbReference type="KEGG" id="mku:I2456_03765"/>
<sequence length="107" mass="11378">MSRRQIYIGVAGLVLLVIGVAGLWYPVYLNQFDMYGIKVSCGNGFASAVPQNALSDGGNPATRCGTALLVRRAWTIPVVALGWLLLTRFAVAWVHTGQQTSGEASPA</sequence>
<gene>
    <name evidence="2" type="ORF">I2456_03765</name>
</gene>
<feature type="transmembrane region" description="Helical" evidence="1">
    <location>
        <begin position="73"/>
        <end position="94"/>
    </location>
</feature>
<reference evidence="2" key="1">
    <citation type="submission" date="2020-11" db="EMBL/GenBank/DDBJ databases">
        <title>Intraspecies plasmid and genomic variation of Mycobacterium kubicae revealed by the complete genome sequences of two clinical isolates.</title>
        <authorList>
            <person name="Hendrix J.R."/>
            <person name="Epperson L.E."/>
            <person name="Honda J.R."/>
            <person name="Strong M."/>
        </authorList>
    </citation>
    <scope>NUCLEOTIDE SEQUENCE</scope>
    <source>
        <strain evidence="2">JCM 13573</strain>
    </source>
</reference>
<dbReference type="RefSeq" id="WP_174814170.1">
    <property type="nucleotide sequence ID" value="NZ_BLKU01000002.1"/>
</dbReference>
<name>A0AAX1JB16_9MYCO</name>
<dbReference type="EMBL" id="CP065047">
    <property type="protein sequence ID" value="QPI38661.1"/>
    <property type="molecule type" value="Genomic_DNA"/>
</dbReference>
<accession>A0AAX1JB16</accession>
<dbReference type="AlphaFoldDB" id="A0AAX1JB16"/>
<evidence type="ECO:0008006" key="4">
    <source>
        <dbReference type="Google" id="ProtNLM"/>
    </source>
</evidence>